<protein>
    <submittedName>
        <fullName evidence="1">Adenosylcobyric acid synthase</fullName>
    </submittedName>
</protein>
<reference evidence="1 2" key="1">
    <citation type="submission" date="2017-02" db="EMBL/GenBank/DDBJ databases">
        <title>Prevalence of linear plasmids in Cutibacterium acnes isolates obtained from cancerous prostatic tissue.</title>
        <authorList>
            <person name="Davidsson S."/>
            <person name="Bruggemann H."/>
        </authorList>
    </citation>
    <scope>NUCLEOTIDE SEQUENCE [LARGE SCALE GENOMIC DNA]</scope>
    <source>
        <strain evidence="1 2">11-78</strain>
    </source>
</reference>
<organism evidence="1 2">
    <name type="scientific">Cutibacterium acnes</name>
    <name type="common">Propionibacterium acnes</name>
    <dbReference type="NCBI Taxonomy" id="1747"/>
    <lineage>
        <taxon>Bacteria</taxon>
        <taxon>Bacillati</taxon>
        <taxon>Actinomycetota</taxon>
        <taxon>Actinomycetes</taxon>
        <taxon>Propionibacteriales</taxon>
        <taxon>Propionibacteriaceae</taxon>
        <taxon>Cutibacterium</taxon>
    </lineage>
</organism>
<evidence type="ECO:0000313" key="2">
    <source>
        <dbReference type="Proteomes" id="UP000226191"/>
    </source>
</evidence>
<proteinExistence type="predicted"/>
<gene>
    <name evidence="1" type="ORF">B1B09_01520</name>
</gene>
<evidence type="ECO:0000313" key="1">
    <source>
        <dbReference type="EMBL" id="PGF36340.1"/>
    </source>
</evidence>
<comment type="caution">
    <text evidence="1">The sequence shown here is derived from an EMBL/GenBank/DDBJ whole genome shotgun (WGS) entry which is preliminary data.</text>
</comment>
<dbReference type="AlphaFoldDB" id="A0A8B2VIF2"/>
<dbReference type="GeneID" id="92856824"/>
<dbReference type="RefSeq" id="WP_002519085.1">
    <property type="nucleotide sequence ID" value="NZ_AP022844.1"/>
</dbReference>
<name>A0A8B2VIF2_CUTAC</name>
<dbReference type="Proteomes" id="UP000226191">
    <property type="component" value="Unassembled WGS sequence"/>
</dbReference>
<accession>A0A8B2VIF2</accession>
<sequence>MAAAEAAGDYCDARCVQVRIPISPGVHIEGVLRLPASDPVASLVVHGATGTSSHFYRGFAQDFGAVTADPTRRVRLPRPQQRAGVFPTAAQLKRLTENSRKPTGRW</sequence>
<dbReference type="EMBL" id="MVCE01000001">
    <property type="protein sequence ID" value="PGF36340.1"/>
    <property type="molecule type" value="Genomic_DNA"/>
</dbReference>